<name>A0A4S4E980_CAMSN</name>
<dbReference type="PANTHER" id="PTHR13774:SF17">
    <property type="entry name" value="PHENAZINE BIOSYNTHESIS-LIKE DOMAIN-CONTAINING PROTEIN"/>
    <property type="match status" value="1"/>
</dbReference>
<dbReference type="AlphaFoldDB" id="A0A4S4E980"/>
<dbReference type="EMBL" id="SDRB02006393">
    <property type="protein sequence ID" value="THG12672.1"/>
    <property type="molecule type" value="Genomic_DNA"/>
</dbReference>
<dbReference type="GO" id="GO:0016853">
    <property type="term" value="F:isomerase activity"/>
    <property type="evidence" value="ECO:0007669"/>
    <property type="project" value="UniProtKB-KW"/>
</dbReference>
<comment type="caution">
    <text evidence="3">The sequence shown here is derived from an EMBL/GenBank/DDBJ whole genome shotgun (WGS) entry which is preliminary data.</text>
</comment>
<evidence type="ECO:0000256" key="1">
    <source>
        <dbReference type="ARBA" id="ARBA00008270"/>
    </source>
</evidence>
<gene>
    <name evidence="3" type="ORF">TEA_026799</name>
</gene>
<dbReference type="Gene3D" id="3.10.310.10">
    <property type="entry name" value="Diaminopimelate Epimerase, Chain A, domain 1"/>
    <property type="match status" value="4"/>
</dbReference>
<evidence type="ECO:0000313" key="3">
    <source>
        <dbReference type="EMBL" id="THG12672.1"/>
    </source>
</evidence>
<dbReference type="Pfam" id="PF02567">
    <property type="entry name" value="PhzC-PhzF"/>
    <property type="match status" value="3"/>
</dbReference>
<protein>
    <submittedName>
        <fullName evidence="3">Uncharacterized protein</fullName>
    </submittedName>
</protein>
<reference evidence="3 4" key="1">
    <citation type="journal article" date="2018" name="Proc. Natl. Acad. Sci. U.S.A.">
        <title>Draft genome sequence of Camellia sinensis var. sinensis provides insights into the evolution of the tea genome and tea quality.</title>
        <authorList>
            <person name="Wei C."/>
            <person name="Yang H."/>
            <person name="Wang S."/>
            <person name="Zhao J."/>
            <person name="Liu C."/>
            <person name="Gao L."/>
            <person name="Xia E."/>
            <person name="Lu Y."/>
            <person name="Tai Y."/>
            <person name="She G."/>
            <person name="Sun J."/>
            <person name="Cao H."/>
            <person name="Tong W."/>
            <person name="Gao Q."/>
            <person name="Li Y."/>
            <person name="Deng W."/>
            <person name="Jiang X."/>
            <person name="Wang W."/>
            <person name="Chen Q."/>
            <person name="Zhang S."/>
            <person name="Li H."/>
            <person name="Wu J."/>
            <person name="Wang P."/>
            <person name="Li P."/>
            <person name="Shi C."/>
            <person name="Zheng F."/>
            <person name="Jian J."/>
            <person name="Huang B."/>
            <person name="Shan D."/>
            <person name="Shi M."/>
            <person name="Fang C."/>
            <person name="Yue Y."/>
            <person name="Li F."/>
            <person name="Li D."/>
            <person name="Wei S."/>
            <person name="Han B."/>
            <person name="Jiang C."/>
            <person name="Yin Y."/>
            <person name="Xia T."/>
            <person name="Zhang Z."/>
            <person name="Bennetzen J.L."/>
            <person name="Zhao S."/>
            <person name="Wan X."/>
        </authorList>
    </citation>
    <scope>NUCLEOTIDE SEQUENCE [LARGE SCALE GENOMIC DNA]</scope>
    <source>
        <strain evidence="4">cv. Shuchazao</strain>
        <tissue evidence="3">Leaf</tissue>
    </source>
</reference>
<dbReference type="GO" id="GO:0005737">
    <property type="term" value="C:cytoplasm"/>
    <property type="evidence" value="ECO:0007669"/>
    <property type="project" value="TreeGrafter"/>
</dbReference>
<dbReference type="PANTHER" id="PTHR13774">
    <property type="entry name" value="PHENAZINE BIOSYNTHESIS PROTEIN"/>
    <property type="match status" value="1"/>
</dbReference>
<evidence type="ECO:0000313" key="4">
    <source>
        <dbReference type="Proteomes" id="UP000306102"/>
    </source>
</evidence>
<keyword evidence="2" id="KW-0413">Isomerase</keyword>
<keyword evidence="4" id="KW-1185">Reference proteome</keyword>
<evidence type="ECO:0000256" key="2">
    <source>
        <dbReference type="ARBA" id="ARBA00023235"/>
    </source>
</evidence>
<organism evidence="3 4">
    <name type="scientific">Camellia sinensis var. sinensis</name>
    <name type="common">China tea</name>
    <dbReference type="NCBI Taxonomy" id="542762"/>
    <lineage>
        <taxon>Eukaryota</taxon>
        <taxon>Viridiplantae</taxon>
        <taxon>Streptophyta</taxon>
        <taxon>Embryophyta</taxon>
        <taxon>Tracheophyta</taxon>
        <taxon>Spermatophyta</taxon>
        <taxon>Magnoliopsida</taxon>
        <taxon>eudicotyledons</taxon>
        <taxon>Gunneridae</taxon>
        <taxon>Pentapetalae</taxon>
        <taxon>asterids</taxon>
        <taxon>Ericales</taxon>
        <taxon>Theaceae</taxon>
        <taxon>Camellia</taxon>
    </lineage>
</organism>
<dbReference type="NCBIfam" id="TIGR00654">
    <property type="entry name" value="PhzF_family"/>
    <property type="match status" value="1"/>
</dbReference>
<comment type="similarity">
    <text evidence="1">Belongs to the PhzF family.</text>
</comment>
<dbReference type="STRING" id="542762.A0A4S4E980"/>
<dbReference type="SUPFAM" id="SSF54506">
    <property type="entry name" value="Diaminopimelate epimerase-like"/>
    <property type="match status" value="3"/>
</dbReference>
<sequence>MGKNPVKYSVVDTFTDSPFKGNPAAVCLLDEERDDDEWFQTVASEFNLPMTCFLTWITDSESETHDSSHSSTNPRFRLRWFTPATQVKLCGHGTLAASHFLFTSGLVNADKIEFLTLFGVLIAKRVPESQDCVLIELDLPIVPLSNFDSAEVPSISKALGGASVIELKITTTEEDLIVVLPSGKAVTDLQPQFDEIQRCPGRGVIITGPAPPGSGFDFFSRVFGPKMGINEDLVTGSAHCALAGYWSKKLGKCDFVAYQASARGGILNLHLDEKTQRVLLRGKAITVMEASHFLFTYGLVNADKIEFLTLFGVLIGKRVSESQECVLIELDLPIVPLSDFDSAEVPSISKVLSGASVIGLKITTTEEDLIVVLPSGKAVADLQPQFDEIRGCLGKAVIITGSAPPESGFDFFSRVFDPKMGINEDLVTGSAHCAIAGYWSKKLGKCDFVAYQASARGGILNLHLDEKTQRVLLRGKGITVMEVPRADFDSAEVPSIFKALSGASVIDLKITTTEEDLIDIVTGTAHCALAGYWSKKLGKCDFAAYQASARGGILNLHLDEKTQRVLLRGKAITVMEGSLLV</sequence>
<dbReference type="Proteomes" id="UP000306102">
    <property type="component" value="Unassembled WGS sequence"/>
</dbReference>
<proteinExistence type="inferred from homology"/>
<accession>A0A4S4E980</accession>
<dbReference type="InterPro" id="IPR003719">
    <property type="entry name" value="Phenazine_PhzF-like"/>
</dbReference>